<accession>A0A0S7XRE9</accession>
<dbReference type="Proteomes" id="UP000051861">
    <property type="component" value="Unassembled WGS sequence"/>
</dbReference>
<gene>
    <name evidence="1" type="ORF">AMJ44_11070</name>
</gene>
<name>A0A0S7XRE9_UNCSA</name>
<comment type="caution">
    <text evidence="1">The sequence shown here is derived from an EMBL/GenBank/DDBJ whole genome shotgun (WGS) entry which is preliminary data.</text>
</comment>
<evidence type="ECO:0000313" key="2">
    <source>
        <dbReference type="Proteomes" id="UP000051861"/>
    </source>
</evidence>
<evidence type="ECO:0000313" key="1">
    <source>
        <dbReference type="EMBL" id="KPJ65077.1"/>
    </source>
</evidence>
<dbReference type="AlphaFoldDB" id="A0A0S7XRE9"/>
<dbReference type="EMBL" id="LIZX01000137">
    <property type="protein sequence ID" value="KPJ65077.1"/>
    <property type="molecule type" value="Genomic_DNA"/>
</dbReference>
<organism evidence="1 2">
    <name type="scientific">candidate division WOR-1 bacterium DG_54_3</name>
    <dbReference type="NCBI Taxonomy" id="1703775"/>
    <lineage>
        <taxon>Bacteria</taxon>
        <taxon>Bacillati</taxon>
        <taxon>Saganbacteria</taxon>
    </lineage>
</organism>
<sequence length="166" mass="18897">MVSKAEFSNIKKALKLPNLKWDDSKGNKKNKIECKELTIGGKPVDEETCAQIEAAQKSILFKAPKRPSKITVTANRKRINDNFINDLLRKSFPNARKINLIITNLERRVDRDYMIAAYVVKCSLKVDGRVKYVGDGKAFATLNTKLSNLEVFRRVVKDLLKNLSEE</sequence>
<protein>
    <submittedName>
        <fullName evidence="1">Uncharacterized protein</fullName>
    </submittedName>
</protein>
<reference evidence="1 2" key="1">
    <citation type="journal article" date="2015" name="Microbiome">
        <title>Genomic resolution of linkages in carbon, nitrogen, and sulfur cycling among widespread estuary sediment bacteria.</title>
        <authorList>
            <person name="Baker B.J."/>
            <person name="Lazar C.S."/>
            <person name="Teske A.P."/>
            <person name="Dick G.J."/>
        </authorList>
    </citation>
    <scope>NUCLEOTIDE SEQUENCE [LARGE SCALE GENOMIC DNA]</scope>
    <source>
        <strain evidence="1">DG_54_3</strain>
    </source>
</reference>
<proteinExistence type="predicted"/>